<dbReference type="InterPro" id="IPR038882">
    <property type="entry name" value="Rcf3"/>
</dbReference>
<reference evidence="1" key="2">
    <citation type="submission" date="2025-08" db="UniProtKB">
        <authorList>
            <consortium name="EnsemblFungi"/>
        </authorList>
    </citation>
    <scope>IDENTIFICATION</scope>
    <source>
        <strain evidence="1">4287 / CBS 123668 / FGSC 9935 / NRRL 34936</strain>
    </source>
</reference>
<protein>
    <submittedName>
        <fullName evidence="1">Uncharacterized protein</fullName>
    </submittedName>
</protein>
<sequence>MRAHDAMQSDEANDAAWEAARGGVAGAVKWGIGAAVLGAAGYIWSPLYRSMTIQFKVYLQMCGMVPGAMIEADSRLRAYEHRVRMQRRLMGDRAKWERYEEEFIKGDGK</sequence>
<reference evidence="2" key="1">
    <citation type="journal article" date="2012" name="Mol. Plant Microbe Interact.">
        <title>A highly conserved effector in Fusarium oxysporum is required for full virulence on Arabidopsis.</title>
        <authorList>
            <person name="Thatcher L.F."/>
            <person name="Gardiner D.M."/>
            <person name="Kazan K."/>
            <person name="Manners J."/>
        </authorList>
    </citation>
    <scope>NUCLEOTIDE SEQUENCE [LARGE SCALE GENOMIC DNA]</scope>
    <source>
        <strain evidence="2">Fo5176</strain>
    </source>
</reference>
<organism evidence="1 2">
    <name type="scientific">Fusarium oxysporum (strain Fo5176)</name>
    <name type="common">Fusarium vascular wilt</name>
    <dbReference type="NCBI Taxonomy" id="660025"/>
    <lineage>
        <taxon>Eukaryota</taxon>
        <taxon>Fungi</taxon>
        <taxon>Dikarya</taxon>
        <taxon>Ascomycota</taxon>
        <taxon>Pezizomycotina</taxon>
        <taxon>Sordariomycetes</taxon>
        <taxon>Hypocreomycetidae</taxon>
        <taxon>Hypocreales</taxon>
        <taxon>Nectriaceae</taxon>
        <taxon>Fusarium</taxon>
        <taxon>Fusarium oxysporum species complex</taxon>
    </lineage>
</organism>
<proteinExistence type="predicted"/>
<dbReference type="PANTHER" id="PTHR39153:SF1">
    <property type="entry name" value="AGR244WP"/>
    <property type="match status" value="1"/>
</dbReference>
<dbReference type="VEuPathDB" id="FungiDB:FOXG_01598"/>
<evidence type="ECO:0000313" key="1">
    <source>
        <dbReference type="EnsemblFungi" id="FOXG_01598P0"/>
    </source>
</evidence>
<name>A0A0D2XCH5_FUSOF</name>
<accession>A0A0D2XCH5</accession>
<gene>
    <name evidence="1" type="primary">28943841</name>
</gene>
<dbReference type="Proteomes" id="UP000002489">
    <property type="component" value="Unassembled WGS sequence"/>
</dbReference>
<dbReference type="EnsemblFungi" id="FOXG_01598T0">
    <property type="protein sequence ID" value="FOXG_01598P0"/>
    <property type="gene ID" value="FOXG_01598"/>
</dbReference>
<dbReference type="PANTHER" id="PTHR39153">
    <property type="entry name" value="AGR244WP"/>
    <property type="match status" value="1"/>
</dbReference>
<evidence type="ECO:0000313" key="2">
    <source>
        <dbReference type="Proteomes" id="UP000002489"/>
    </source>
</evidence>
<dbReference type="AlphaFoldDB" id="A0A0D2XCH5"/>